<gene>
    <name evidence="19" type="ORF">NLU13_7770</name>
</gene>
<keyword evidence="9 17" id="KW-0732">Signal</keyword>
<keyword evidence="7" id="KW-0336">GPI-anchor</keyword>
<evidence type="ECO:0000256" key="3">
    <source>
        <dbReference type="ARBA" id="ARBA00010031"/>
    </source>
</evidence>
<keyword evidence="12 15" id="KW-1015">Disulfide bond</keyword>
<dbReference type="GO" id="GO:0005886">
    <property type="term" value="C:plasma membrane"/>
    <property type="evidence" value="ECO:0007669"/>
    <property type="project" value="UniProtKB-SubCell"/>
</dbReference>
<evidence type="ECO:0000256" key="5">
    <source>
        <dbReference type="ARBA" id="ARBA00022525"/>
    </source>
</evidence>
<evidence type="ECO:0000256" key="14">
    <source>
        <dbReference type="ARBA" id="ARBA00023288"/>
    </source>
</evidence>
<evidence type="ECO:0000256" key="12">
    <source>
        <dbReference type="ARBA" id="ARBA00023157"/>
    </source>
</evidence>
<evidence type="ECO:0000256" key="16">
    <source>
        <dbReference type="SAM" id="MobiDB-lite"/>
    </source>
</evidence>
<evidence type="ECO:0000259" key="18">
    <source>
        <dbReference type="PROSITE" id="PS52012"/>
    </source>
</evidence>
<name>A0AA39L648_SARSR</name>
<evidence type="ECO:0000256" key="8">
    <source>
        <dbReference type="ARBA" id="ARBA00022723"/>
    </source>
</evidence>
<dbReference type="InterPro" id="IPR051735">
    <property type="entry name" value="CFEM_domain"/>
</dbReference>
<keyword evidence="4" id="KW-1003">Cell membrane</keyword>
<keyword evidence="13" id="KW-0325">Glycoprotein</keyword>
<dbReference type="GO" id="GO:0005576">
    <property type="term" value="C:extracellular region"/>
    <property type="evidence" value="ECO:0007669"/>
    <property type="project" value="UniProtKB-SubCell"/>
</dbReference>
<reference evidence="19" key="1">
    <citation type="submission" date="2022-10" db="EMBL/GenBank/DDBJ databases">
        <title>Determination and structural analysis of whole genome sequence of Sarocladium strictum F4-1.</title>
        <authorList>
            <person name="Hu L."/>
            <person name="Jiang Y."/>
        </authorList>
    </citation>
    <scope>NUCLEOTIDE SEQUENCE</scope>
    <source>
        <strain evidence="19">F4-1</strain>
    </source>
</reference>
<evidence type="ECO:0000256" key="7">
    <source>
        <dbReference type="ARBA" id="ARBA00022622"/>
    </source>
</evidence>
<feature type="binding site" description="axial binding residue" evidence="15">
    <location>
        <position position="48"/>
    </location>
    <ligand>
        <name>heme</name>
        <dbReference type="ChEBI" id="CHEBI:30413"/>
    </ligand>
    <ligandPart>
        <name>Fe</name>
        <dbReference type="ChEBI" id="CHEBI:18248"/>
    </ligandPart>
</feature>
<dbReference type="Proteomes" id="UP001175261">
    <property type="component" value="Unassembled WGS sequence"/>
</dbReference>
<keyword evidence="6 15" id="KW-0349">Heme</keyword>
<comment type="caution">
    <text evidence="15">Lacks conserved residue(s) required for the propagation of feature annotation.</text>
</comment>
<evidence type="ECO:0000256" key="9">
    <source>
        <dbReference type="ARBA" id="ARBA00022729"/>
    </source>
</evidence>
<feature type="chain" id="PRO_5041327261" description="CFEM domain-containing protein" evidence="17">
    <location>
        <begin position="20"/>
        <end position="182"/>
    </location>
</feature>
<accession>A0AA39L648</accession>
<keyword evidence="5" id="KW-0964">Secreted</keyword>
<keyword evidence="10 15" id="KW-0408">Iron</keyword>
<proteinExistence type="inferred from homology"/>
<evidence type="ECO:0000256" key="15">
    <source>
        <dbReference type="PROSITE-ProRule" id="PRU01356"/>
    </source>
</evidence>
<dbReference type="SMART" id="SM00747">
    <property type="entry name" value="CFEM"/>
    <property type="match status" value="1"/>
</dbReference>
<feature type="disulfide bond" evidence="15">
    <location>
        <begin position="44"/>
        <end position="51"/>
    </location>
</feature>
<keyword evidence="20" id="KW-1185">Reference proteome</keyword>
<sequence>MKASLPLVVVSALAGFTAAQSMADALPSCATDCLNAGIKSATKCALDDAKCICEVDNYRNTYTAATACVLQACGAAKSLDEVLPAAAKFCNEVTGGATAPPVDESAPSTTASAAAAAAETSQATTATSASVSEAATQTTSKSADPTTESASAASSTDKADAAGSIGPMNVFAMVALGLAAVF</sequence>
<protein>
    <recommendedName>
        <fullName evidence="18">CFEM domain-containing protein</fullName>
    </recommendedName>
</protein>
<dbReference type="Pfam" id="PF05730">
    <property type="entry name" value="CFEM"/>
    <property type="match status" value="1"/>
</dbReference>
<feature type="region of interest" description="Disordered" evidence="16">
    <location>
        <begin position="124"/>
        <end position="160"/>
    </location>
</feature>
<evidence type="ECO:0000313" key="20">
    <source>
        <dbReference type="Proteomes" id="UP001175261"/>
    </source>
</evidence>
<dbReference type="InterPro" id="IPR008427">
    <property type="entry name" value="Extracellular_membr_CFEM_dom"/>
</dbReference>
<comment type="caution">
    <text evidence="19">The sequence shown here is derived from an EMBL/GenBank/DDBJ whole genome shotgun (WGS) entry which is preliminary data.</text>
</comment>
<evidence type="ECO:0000256" key="4">
    <source>
        <dbReference type="ARBA" id="ARBA00022475"/>
    </source>
</evidence>
<dbReference type="PANTHER" id="PTHR37928:SF2">
    <property type="entry name" value="GPI ANCHORED CFEM DOMAIN PROTEIN (AFU_ORTHOLOGUE AFUA_6G10580)"/>
    <property type="match status" value="1"/>
</dbReference>
<dbReference type="PROSITE" id="PS52012">
    <property type="entry name" value="CFEM"/>
    <property type="match status" value="1"/>
</dbReference>
<evidence type="ECO:0000256" key="1">
    <source>
        <dbReference type="ARBA" id="ARBA00004609"/>
    </source>
</evidence>
<keyword evidence="11" id="KW-0472">Membrane</keyword>
<evidence type="ECO:0000256" key="10">
    <source>
        <dbReference type="ARBA" id="ARBA00023004"/>
    </source>
</evidence>
<evidence type="ECO:0000256" key="17">
    <source>
        <dbReference type="SAM" id="SignalP"/>
    </source>
</evidence>
<dbReference type="EMBL" id="JAPDFR010000007">
    <property type="protein sequence ID" value="KAK0385294.1"/>
    <property type="molecule type" value="Genomic_DNA"/>
</dbReference>
<keyword evidence="14" id="KW-0449">Lipoprotein</keyword>
<evidence type="ECO:0000256" key="11">
    <source>
        <dbReference type="ARBA" id="ARBA00023136"/>
    </source>
</evidence>
<feature type="signal peptide" evidence="17">
    <location>
        <begin position="1"/>
        <end position="19"/>
    </location>
</feature>
<evidence type="ECO:0000256" key="6">
    <source>
        <dbReference type="ARBA" id="ARBA00022617"/>
    </source>
</evidence>
<keyword evidence="8 15" id="KW-0479">Metal-binding</keyword>
<evidence type="ECO:0000256" key="13">
    <source>
        <dbReference type="ARBA" id="ARBA00023180"/>
    </source>
</evidence>
<organism evidence="19 20">
    <name type="scientific">Sarocladium strictum</name>
    <name type="common">Black bundle disease fungus</name>
    <name type="synonym">Acremonium strictum</name>
    <dbReference type="NCBI Taxonomy" id="5046"/>
    <lineage>
        <taxon>Eukaryota</taxon>
        <taxon>Fungi</taxon>
        <taxon>Dikarya</taxon>
        <taxon>Ascomycota</taxon>
        <taxon>Pezizomycotina</taxon>
        <taxon>Sordariomycetes</taxon>
        <taxon>Hypocreomycetidae</taxon>
        <taxon>Hypocreales</taxon>
        <taxon>Sarocladiaceae</taxon>
        <taxon>Sarocladium</taxon>
    </lineage>
</organism>
<dbReference type="GO" id="GO:0046872">
    <property type="term" value="F:metal ion binding"/>
    <property type="evidence" value="ECO:0007669"/>
    <property type="project" value="UniProtKB-UniRule"/>
</dbReference>
<comment type="subcellular location">
    <subcellularLocation>
        <location evidence="1">Cell membrane</location>
        <topology evidence="1">Lipid-anchor</topology>
        <topology evidence="1">GPI-anchor</topology>
    </subcellularLocation>
    <subcellularLocation>
        <location evidence="2">Secreted</location>
    </subcellularLocation>
</comment>
<evidence type="ECO:0000256" key="2">
    <source>
        <dbReference type="ARBA" id="ARBA00004613"/>
    </source>
</evidence>
<dbReference type="PANTHER" id="PTHR37928">
    <property type="entry name" value="CFEM DOMAIN PROTEIN (AFU_ORTHOLOGUE AFUA_6G14090)"/>
    <property type="match status" value="1"/>
</dbReference>
<dbReference type="GO" id="GO:0098552">
    <property type="term" value="C:side of membrane"/>
    <property type="evidence" value="ECO:0007669"/>
    <property type="project" value="UniProtKB-KW"/>
</dbReference>
<evidence type="ECO:0000313" key="19">
    <source>
        <dbReference type="EMBL" id="KAK0385294.1"/>
    </source>
</evidence>
<dbReference type="AlphaFoldDB" id="A0AA39L648"/>
<comment type="similarity">
    <text evidence="3">Belongs to the RBT5 family.</text>
</comment>
<feature type="domain" description="CFEM" evidence="18">
    <location>
        <begin position="1"/>
        <end position="117"/>
    </location>
</feature>